<protein>
    <recommendedName>
        <fullName evidence="8">Ergothioneine biosynthesis protein EgtB</fullName>
    </recommendedName>
</protein>
<dbReference type="Pfam" id="PF12867">
    <property type="entry name" value="DinB_2"/>
    <property type="match status" value="1"/>
</dbReference>
<organism evidence="6 7">
    <name type="scientific">Pseudacidovorax intermedius</name>
    <dbReference type="NCBI Taxonomy" id="433924"/>
    <lineage>
        <taxon>Bacteria</taxon>
        <taxon>Pseudomonadati</taxon>
        <taxon>Pseudomonadota</taxon>
        <taxon>Betaproteobacteria</taxon>
        <taxon>Burkholderiales</taxon>
        <taxon>Comamonadaceae</taxon>
        <taxon>Pseudacidovorax</taxon>
    </lineage>
</organism>
<dbReference type="InterPro" id="IPR024775">
    <property type="entry name" value="DinB-like"/>
</dbReference>
<dbReference type="RefSeq" id="WP_058640356.1">
    <property type="nucleotide sequence ID" value="NZ_LDSL01000016.1"/>
</dbReference>
<keyword evidence="7" id="KW-1185">Reference proteome</keyword>
<comment type="caution">
    <text evidence="6">The sequence shown here is derived from an EMBL/GenBank/DDBJ whole genome shotgun (WGS) entry which is preliminary data.</text>
</comment>
<name>A0A147HC02_9BURK</name>
<evidence type="ECO:0000259" key="5">
    <source>
        <dbReference type="Pfam" id="PF12867"/>
    </source>
</evidence>
<dbReference type="InterPro" id="IPR042095">
    <property type="entry name" value="SUMF_sf"/>
</dbReference>
<dbReference type="Proteomes" id="UP000072741">
    <property type="component" value="Unassembled WGS sequence"/>
</dbReference>
<evidence type="ECO:0008006" key="8">
    <source>
        <dbReference type="Google" id="ProtNLM"/>
    </source>
</evidence>
<dbReference type="PANTHER" id="PTHR23150:SF36">
    <property type="entry name" value="HERCYNINE OXYGENASE"/>
    <property type="match status" value="1"/>
</dbReference>
<dbReference type="AlphaFoldDB" id="A0A147HC02"/>
<reference evidence="6 7" key="1">
    <citation type="journal article" date="2016" name="Front. Microbiol.">
        <title>Genomic Resource of Rice Seed Associated Bacteria.</title>
        <authorList>
            <person name="Midha S."/>
            <person name="Bansal K."/>
            <person name="Sharma S."/>
            <person name="Kumar N."/>
            <person name="Patil P.P."/>
            <person name="Chaudhry V."/>
            <person name="Patil P.B."/>
        </authorList>
    </citation>
    <scope>NUCLEOTIDE SEQUENCE [LARGE SCALE GENOMIC DNA]</scope>
    <source>
        <strain evidence="6 7">NS331</strain>
    </source>
</reference>
<evidence type="ECO:0000256" key="1">
    <source>
        <dbReference type="ARBA" id="ARBA00023002"/>
    </source>
</evidence>
<dbReference type="InterPro" id="IPR016187">
    <property type="entry name" value="CTDL_fold"/>
</dbReference>
<comment type="pathway">
    <text evidence="3">Amino-acid biosynthesis; ergothioneine biosynthesis.</text>
</comment>
<evidence type="ECO:0000313" key="6">
    <source>
        <dbReference type="EMBL" id="KTT27404.1"/>
    </source>
</evidence>
<accession>A0A147HC02</accession>
<dbReference type="SUPFAM" id="SSF56436">
    <property type="entry name" value="C-type lectin-like"/>
    <property type="match status" value="1"/>
</dbReference>
<proteinExistence type="predicted"/>
<sequence length="417" mass="45437">MPAAAPPDTADFRHAGPDPLSLALIDARNRTLQLLSRLAEAMGSPELQPPPGADACAMPPRWLAGHIGWFAERWIARHPQRARGGAAGTPGPRLASLDAGADEVWDPSLCPPARREAAAPAMAATRAYLLEVLEGTLDLLERAEPSDDGLYFFRLALAHEERRAEELIVLAQSQGWPLGLPPAEPAAVRPPLRMPATRWTLGGAGSGFCFAQETGAETQDVPEFEIDAQPVTWQQFCEFVDDGGYDRESLWLPEGWQWLQAEGRRAPRHVAQIGLGHGARAGGSVLQQRFGQTVRVAGTAAACHLAWWEAQAWARWAGRRLATEIEWEIAAETASLRGFRWGTVHEWTAGRLHAWPGWQPEVWSAGTDLDPVPAFGQARVRRGASHATSPRQRQVRARGFALPGDDAAFVGFRTCAL</sequence>
<dbReference type="InterPro" id="IPR051043">
    <property type="entry name" value="Sulfatase_Mod_Factor_Kinase"/>
</dbReference>
<keyword evidence="1" id="KW-0560">Oxidoreductase</keyword>
<dbReference type="PANTHER" id="PTHR23150">
    <property type="entry name" value="SULFATASE MODIFYING FACTOR 1, 2"/>
    <property type="match status" value="1"/>
</dbReference>
<dbReference type="OrthoDB" id="9768004at2"/>
<dbReference type="InterPro" id="IPR005532">
    <property type="entry name" value="SUMF_dom"/>
</dbReference>
<evidence type="ECO:0000259" key="4">
    <source>
        <dbReference type="Pfam" id="PF03781"/>
    </source>
</evidence>
<evidence type="ECO:0000313" key="7">
    <source>
        <dbReference type="Proteomes" id="UP000072741"/>
    </source>
</evidence>
<keyword evidence="2" id="KW-0408">Iron</keyword>
<evidence type="ECO:0000256" key="2">
    <source>
        <dbReference type="ARBA" id="ARBA00023004"/>
    </source>
</evidence>
<feature type="domain" description="Sulfatase-modifying factor enzyme-like" evidence="4">
    <location>
        <begin position="211"/>
        <end position="335"/>
    </location>
</feature>
<feature type="domain" description="DinB-like" evidence="5">
    <location>
        <begin position="25"/>
        <end position="147"/>
    </location>
</feature>
<evidence type="ECO:0000256" key="3">
    <source>
        <dbReference type="ARBA" id="ARBA00037882"/>
    </source>
</evidence>
<dbReference type="EMBL" id="LDSL01000016">
    <property type="protein sequence ID" value="KTT27404.1"/>
    <property type="molecule type" value="Genomic_DNA"/>
</dbReference>
<dbReference type="Gene3D" id="3.90.1580.10">
    <property type="entry name" value="paralog of FGE (formylglycine-generating enzyme)"/>
    <property type="match status" value="1"/>
</dbReference>
<gene>
    <name evidence="6" type="ORF">NS331_02035</name>
</gene>
<dbReference type="PATRIC" id="fig|433924.3.peg.1453"/>
<dbReference type="Pfam" id="PF03781">
    <property type="entry name" value="FGE-sulfatase"/>
    <property type="match status" value="1"/>
</dbReference>